<dbReference type="InterPro" id="IPR013083">
    <property type="entry name" value="Znf_RING/FYVE/PHD"/>
</dbReference>
<dbReference type="PANTHER" id="PTHR46764:SF1">
    <property type="entry name" value="E3 UBIQUITIN-PROTEIN LIGASE NLA"/>
    <property type="match status" value="1"/>
</dbReference>
<dbReference type="InterPro" id="IPR027370">
    <property type="entry name" value="Znf-RING_euk"/>
</dbReference>
<dbReference type="InterPro" id="IPR001841">
    <property type="entry name" value="Znf_RING"/>
</dbReference>
<name>A0A9Q0J1J6_9ROSI</name>
<reference evidence="6" key="2">
    <citation type="journal article" date="2023" name="Plants (Basel)">
        <title>Annotation of the Turnera subulata (Passifloraceae) Draft Genome Reveals the S-Locus Evolved after the Divergence of Turneroideae from Passifloroideae in a Stepwise Manner.</title>
        <authorList>
            <person name="Henning P.M."/>
            <person name="Roalson E.H."/>
            <person name="Mir W."/>
            <person name="McCubbin A.G."/>
            <person name="Shore J.S."/>
        </authorList>
    </citation>
    <scope>NUCLEOTIDE SEQUENCE</scope>
    <source>
        <strain evidence="6">F60SS</strain>
    </source>
</reference>
<gene>
    <name evidence="6" type="ORF">Tsubulata_029371</name>
</gene>
<dbReference type="Proteomes" id="UP001141552">
    <property type="component" value="Unassembled WGS sequence"/>
</dbReference>
<dbReference type="PANTHER" id="PTHR46764">
    <property type="entry name" value="E3 UBIQUITIN-PROTEIN LIGASE BAH1"/>
    <property type="match status" value="1"/>
</dbReference>
<feature type="domain" description="RING-type" evidence="5">
    <location>
        <begin position="174"/>
        <end position="197"/>
    </location>
</feature>
<dbReference type="SUPFAM" id="SSF57850">
    <property type="entry name" value="RING/U-box"/>
    <property type="match status" value="1"/>
</dbReference>
<dbReference type="AlphaFoldDB" id="A0A9Q0J1J6"/>
<dbReference type="PROSITE" id="PS50089">
    <property type="entry name" value="ZF_RING_2"/>
    <property type="match status" value="1"/>
</dbReference>
<dbReference type="Gene3D" id="3.30.40.10">
    <property type="entry name" value="Zinc/RING finger domain, C3HC4 (zinc finger)"/>
    <property type="match status" value="1"/>
</dbReference>
<organism evidence="6 7">
    <name type="scientific">Turnera subulata</name>
    <dbReference type="NCBI Taxonomy" id="218843"/>
    <lineage>
        <taxon>Eukaryota</taxon>
        <taxon>Viridiplantae</taxon>
        <taxon>Streptophyta</taxon>
        <taxon>Embryophyta</taxon>
        <taxon>Tracheophyta</taxon>
        <taxon>Spermatophyta</taxon>
        <taxon>Magnoliopsida</taxon>
        <taxon>eudicotyledons</taxon>
        <taxon>Gunneridae</taxon>
        <taxon>Pentapetalae</taxon>
        <taxon>rosids</taxon>
        <taxon>fabids</taxon>
        <taxon>Malpighiales</taxon>
        <taxon>Passifloraceae</taxon>
        <taxon>Turnera</taxon>
    </lineage>
</organism>
<evidence type="ECO:0000259" key="5">
    <source>
        <dbReference type="PROSITE" id="PS50089"/>
    </source>
</evidence>
<protein>
    <recommendedName>
        <fullName evidence="5">RING-type domain-containing protein</fullName>
    </recommendedName>
</protein>
<keyword evidence="7" id="KW-1185">Reference proteome</keyword>
<sequence length="269" mass="30783">MVGHFSDSNFHVDCYEMLPSLLEEMSAAVDCFNKRVKNLRKPHLATGFRKYVIWFRGKLRRNSRGLVQELKDLVKDALTNAISIQNALRKCDKICYPNQGQGSKSQNQSMRRDILQSPWLYELMAFHINLPESKLNSNNARPLFDRCSLSSDDGKPSLSCELFHSFQLDIDLTCPICLDTVFDPVSLSCGHTFCHMCACAAASRGVYKGALRMRELSILLSRSCSEYWKQRLKSERADRVRQAKEYWDFQSRAFTGIGGGRACKCLLEW</sequence>
<dbReference type="SMART" id="SM00184">
    <property type="entry name" value="RING"/>
    <property type="match status" value="1"/>
</dbReference>
<dbReference type="OrthoDB" id="6105938at2759"/>
<keyword evidence="1" id="KW-0479">Metal-binding</keyword>
<accession>A0A9Q0J1J6</accession>
<dbReference type="EMBL" id="JAKUCV010007212">
    <property type="protein sequence ID" value="KAJ4824310.1"/>
    <property type="molecule type" value="Genomic_DNA"/>
</dbReference>
<evidence type="ECO:0000313" key="6">
    <source>
        <dbReference type="EMBL" id="KAJ4824310.1"/>
    </source>
</evidence>
<dbReference type="Pfam" id="PF13445">
    <property type="entry name" value="zf-RING_UBOX"/>
    <property type="match status" value="1"/>
</dbReference>
<evidence type="ECO:0000256" key="1">
    <source>
        <dbReference type="ARBA" id="ARBA00022723"/>
    </source>
</evidence>
<proteinExistence type="predicted"/>
<keyword evidence="2 4" id="KW-0863">Zinc-finger</keyword>
<keyword evidence="3" id="KW-0862">Zinc</keyword>
<dbReference type="InterPro" id="IPR033326">
    <property type="entry name" value="BAH1"/>
</dbReference>
<comment type="caution">
    <text evidence="6">The sequence shown here is derived from an EMBL/GenBank/DDBJ whole genome shotgun (WGS) entry which is preliminary data.</text>
</comment>
<evidence type="ECO:0000256" key="3">
    <source>
        <dbReference type="ARBA" id="ARBA00022833"/>
    </source>
</evidence>
<dbReference type="GO" id="GO:0008270">
    <property type="term" value="F:zinc ion binding"/>
    <property type="evidence" value="ECO:0007669"/>
    <property type="project" value="UniProtKB-KW"/>
</dbReference>
<reference evidence="6" key="1">
    <citation type="submission" date="2022-02" db="EMBL/GenBank/DDBJ databases">
        <authorList>
            <person name="Henning P.M."/>
            <person name="McCubbin A.G."/>
            <person name="Shore J.S."/>
        </authorList>
    </citation>
    <scope>NUCLEOTIDE SEQUENCE</scope>
    <source>
        <strain evidence="6">F60SS</strain>
        <tissue evidence="6">Leaves</tissue>
    </source>
</reference>
<evidence type="ECO:0000313" key="7">
    <source>
        <dbReference type="Proteomes" id="UP001141552"/>
    </source>
</evidence>
<evidence type="ECO:0000256" key="2">
    <source>
        <dbReference type="ARBA" id="ARBA00022771"/>
    </source>
</evidence>
<evidence type="ECO:0000256" key="4">
    <source>
        <dbReference type="PROSITE-ProRule" id="PRU00175"/>
    </source>
</evidence>